<dbReference type="EMBL" id="MHSU01000021">
    <property type="protein sequence ID" value="OHA50230.1"/>
    <property type="molecule type" value="Genomic_DNA"/>
</dbReference>
<organism evidence="2 3">
    <name type="scientific">Candidatus Terrybacteria bacterium RIFCSPHIGHO2_02_41_19</name>
    <dbReference type="NCBI Taxonomy" id="1802364"/>
    <lineage>
        <taxon>Bacteria</taxon>
        <taxon>Candidatus Terryibacteriota</taxon>
    </lineage>
</organism>
<accession>A0A1G2PPJ6</accession>
<dbReference type="Proteomes" id="UP000178646">
    <property type="component" value="Unassembled WGS sequence"/>
</dbReference>
<name>A0A1G2PPJ6_9BACT</name>
<reference evidence="2 3" key="1">
    <citation type="journal article" date="2016" name="Nat. Commun.">
        <title>Thousands of microbial genomes shed light on interconnected biogeochemical processes in an aquifer system.</title>
        <authorList>
            <person name="Anantharaman K."/>
            <person name="Brown C.T."/>
            <person name="Hug L.A."/>
            <person name="Sharon I."/>
            <person name="Castelle C.J."/>
            <person name="Probst A.J."/>
            <person name="Thomas B.C."/>
            <person name="Singh A."/>
            <person name="Wilkins M.J."/>
            <person name="Karaoz U."/>
            <person name="Brodie E.L."/>
            <person name="Williams K.H."/>
            <person name="Hubbard S.S."/>
            <person name="Banfield J.F."/>
        </authorList>
    </citation>
    <scope>NUCLEOTIDE SEQUENCE [LARGE SCALE GENOMIC DNA]</scope>
</reference>
<feature type="region of interest" description="Disordered" evidence="1">
    <location>
        <begin position="189"/>
        <end position="208"/>
    </location>
</feature>
<proteinExistence type="predicted"/>
<evidence type="ECO:0000313" key="2">
    <source>
        <dbReference type="EMBL" id="OHA50230.1"/>
    </source>
</evidence>
<gene>
    <name evidence="2" type="ORF">A2W59_02475</name>
</gene>
<evidence type="ECO:0000313" key="3">
    <source>
        <dbReference type="Proteomes" id="UP000178646"/>
    </source>
</evidence>
<protein>
    <submittedName>
        <fullName evidence="2">Uncharacterized protein</fullName>
    </submittedName>
</protein>
<sequence length="208" mass="23816">MINYNTQQIRGIYSKLPNDIKEAIFSVDVSDKIIDIGKKHKLAVDKIGIIGNETSRVMLGVTHPNEFIGNLTERLEVDKEKARAIAGEINEQVFKKVRESLRKIHNMREEAEEEKVADVGHSVSNITEIVNRSDILKEIEKDHSQENLVPDIMKGDTNPFEEKMKEGVLIAPVEEKRYVEESAKMALLPEPEKSKKYQGFDPYREQLE</sequence>
<evidence type="ECO:0000256" key="1">
    <source>
        <dbReference type="SAM" id="MobiDB-lite"/>
    </source>
</evidence>
<dbReference type="AlphaFoldDB" id="A0A1G2PPJ6"/>
<comment type="caution">
    <text evidence="2">The sequence shown here is derived from an EMBL/GenBank/DDBJ whole genome shotgun (WGS) entry which is preliminary data.</text>
</comment>